<dbReference type="AlphaFoldDB" id="A0A9Q3J208"/>
<sequence>MKLNKVISDNSRQTELWKELKHKEDMYKIELINLIQSFQHELRDSQRCSNSKMNDIDQLLHTLPTMSTPLNQNEGVGIPNPEVLDVENSQLKNQFQTSFNTLEPSMGKALLKEVPNLKEWLHFSGERRV</sequence>
<proteinExistence type="predicted"/>
<organism evidence="1 2">
    <name type="scientific">Austropuccinia psidii MF-1</name>
    <dbReference type="NCBI Taxonomy" id="1389203"/>
    <lineage>
        <taxon>Eukaryota</taxon>
        <taxon>Fungi</taxon>
        <taxon>Dikarya</taxon>
        <taxon>Basidiomycota</taxon>
        <taxon>Pucciniomycotina</taxon>
        <taxon>Pucciniomycetes</taxon>
        <taxon>Pucciniales</taxon>
        <taxon>Sphaerophragmiaceae</taxon>
        <taxon>Austropuccinia</taxon>
    </lineage>
</organism>
<comment type="caution">
    <text evidence="1">The sequence shown here is derived from an EMBL/GenBank/DDBJ whole genome shotgun (WGS) entry which is preliminary data.</text>
</comment>
<dbReference type="EMBL" id="AVOT02060863">
    <property type="protein sequence ID" value="MBW0554232.1"/>
    <property type="molecule type" value="Genomic_DNA"/>
</dbReference>
<dbReference type="Proteomes" id="UP000765509">
    <property type="component" value="Unassembled WGS sequence"/>
</dbReference>
<keyword evidence="2" id="KW-1185">Reference proteome</keyword>
<reference evidence="1" key="1">
    <citation type="submission" date="2021-03" db="EMBL/GenBank/DDBJ databases">
        <title>Draft genome sequence of rust myrtle Austropuccinia psidii MF-1, a brazilian biotype.</title>
        <authorList>
            <person name="Quecine M.C."/>
            <person name="Pachon D.M.R."/>
            <person name="Bonatelli M.L."/>
            <person name="Correr F.H."/>
            <person name="Franceschini L.M."/>
            <person name="Leite T.F."/>
            <person name="Margarido G.R.A."/>
            <person name="Almeida C.A."/>
            <person name="Ferrarezi J.A."/>
            <person name="Labate C.A."/>
        </authorList>
    </citation>
    <scope>NUCLEOTIDE SEQUENCE</scope>
    <source>
        <strain evidence="1">MF-1</strain>
    </source>
</reference>
<name>A0A9Q3J208_9BASI</name>
<accession>A0A9Q3J208</accession>
<evidence type="ECO:0000313" key="1">
    <source>
        <dbReference type="EMBL" id="MBW0554232.1"/>
    </source>
</evidence>
<evidence type="ECO:0000313" key="2">
    <source>
        <dbReference type="Proteomes" id="UP000765509"/>
    </source>
</evidence>
<gene>
    <name evidence="1" type="ORF">O181_093947</name>
</gene>
<protein>
    <submittedName>
        <fullName evidence="1">Uncharacterized protein</fullName>
    </submittedName>
</protein>